<organism evidence="1 2">
    <name type="scientific">Halosquirtibacter laminarini</name>
    <dbReference type="NCBI Taxonomy" id="3374600"/>
    <lineage>
        <taxon>Bacteria</taxon>
        <taxon>Pseudomonadati</taxon>
        <taxon>Bacteroidota</taxon>
        <taxon>Bacteroidia</taxon>
        <taxon>Marinilabiliales</taxon>
        <taxon>Prolixibacteraceae</taxon>
        <taxon>Halosquirtibacter</taxon>
    </lineage>
</organism>
<protein>
    <submittedName>
        <fullName evidence="1">Uncharacterized protein</fullName>
    </submittedName>
</protein>
<dbReference type="EMBL" id="CP081303">
    <property type="protein sequence ID" value="QZE13640.1"/>
    <property type="molecule type" value="Genomic_DNA"/>
</dbReference>
<dbReference type="Proteomes" id="UP000826212">
    <property type="component" value="Chromosome"/>
</dbReference>
<accession>A0AC61NMW5</accession>
<keyword evidence="2" id="KW-1185">Reference proteome</keyword>
<sequence length="81" mass="9473">MDLPFSFLSNYHMLFDDKPLQDKLEEGVDYYMSEHGYRVMTEKFLMKKGYCCGSGCKHCPYEPQAIKGNTTLQEKFLNSDE</sequence>
<evidence type="ECO:0000313" key="1">
    <source>
        <dbReference type="EMBL" id="QZE13640.1"/>
    </source>
</evidence>
<reference evidence="1" key="1">
    <citation type="submission" date="2021-08" db="EMBL/GenBank/DDBJ databases">
        <title>Novel anaerobic bacterium isolated from sea squirt in East Sea, Republic of Korea.</title>
        <authorList>
            <person name="Nguyen T.H."/>
            <person name="Li Z."/>
            <person name="Lee Y.-J."/>
            <person name="Ko J."/>
            <person name="Kim S.-G."/>
        </authorList>
    </citation>
    <scope>NUCLEOTIDE SEQUENCE</scope>
    <source>
        <strain evidence="1">KCTC 25031</strain>
    </source>
</reference>
<name>A0AC61NMW5_9BACT</name>
<proteinExistence type="predicted"/>
<gene>
    <name evidence="1" type="ORF">K4L44_13860</name>
</gene>
<evidence type="ECO:0000313" key="2">
    <source>
        <dbReference type="Proteomes" id="UP000826212"/>
    </source>
</evidence>